<sequence>MNTTPSEQDEGAVLLARTAQEMEQRFQATFEQAAVGMAHVAPSGHFLAINQKFCEIVGYQHSELITRTFQEITYAPDLSADVAYVNQLLVGELTTYAMEKRYIRRDGSLVWINLTVSLVRNENNTPRYFISVIEDISQRKQLEETLRQQNNYLNQIVNNAPDIIARFDRNLRHLSINAAATRATGLLISDYLGKTNRELGMPASQVDAWDAALEMVFATGEEGIIEFNYSGPNGHHWYQSKLAPERDQEGEIVSILSIARDVTVLRQAQEKLQRSEARSRRLMDSNIIGVFFAEGSLIIEANDAFLQMLGYQQEDLQAHGLDWTTITPPEYAKLDERAIQQLLVRGSCTPYEKEFIHKDGSRVPILIGAATVQEDPTQWVCFVMDLSEQKRINDELARAAQAFQTLADHVPDIITRHDATTFRYLYANPAITHATGLPPEAFPGKTSQELGMPEELYLFFEQQLTHVVQTRQPFNISYSAHSVDQLRQYQSNLVPEYDSDQNMISILVITYDITELKELESRKDAFISIAGHELRTPLTSLKGNLQLANRQLDRLIADDQGLFMSPTQLTLHEVQKRLTRSLHQVALQQRLINDLLDVSRITINKLELSIEECDLRALVQESVEDQLASTPTQAIQLDIQTTDSVLIMADRDRIGQVISNYLTNAIKYSNNDQPITVGLSVQADQARVWVQDHGPGLSADAQQHIWERFYQEPGVTARSGSGTGLGIGLYICQTIIAHHNGQLGVESTLGQGSTFWFTLPLSTSQ</sequence>
<dbReference type="InterPro" id="IPR003661">
    <property type="entry name" value="HisK_dim/P_dom"/>
</dbReference>
<accession>A0A402BJS8</accession>
<dbReference type="SUPFAM" id="SSF55785">
    <property type="entry name" value="PYP-like sensor domain (PAS domain)"/>
    <property type="match status" value="4"/>
</dbReference>
<dbReference type="InterPro" id="IPR035965">
    <property type="entry name" value="PAS-like_dom_sf"/>
</dbReference>
<dbReference type="PRINTS" id="PR00344">
    <property type="entry name" value="BCTRLSENSOR"/>
</dbReference>
<dbReference type="PROSITE" id="PS50109">
    <property type="entry name" value="HIS_KIN"/>
    <property type="match status" value="1"/>
</dbReference>
<evidence type="ECO:0000259" key="7">
    <source>
        <dbReference type="PROSITE" id="PS50109"/>
    </source>
</evidence>
<dbReference type="RefSeq" id="WP_126631554.1">
    <property type="nucleotide sequence ID" value="NZ_BIFT01000002.1"/>
</dbReference>
<dbReference type="PANTHER" id="PTHR43304:SF1">
    <property type="entry name" value="PAC DOMAIN-CONTAINING PROTEIN"/>
    <property type="match status" value="1"/>
</dbReference>
<dbReference type="Proteomes" id="UP000287171">
    <property type="component" value="Unassembled WGS sequence"/>
</dbReference>
<feature type="domain" description="PAS" evidence="8">
    <location>
        <begin position="399"/>
        <end position="471"/>
    </location>
</feature>
<keyword evidence="11" id="KW-1185">Reference proteome</keyword>
<dbReference type="SMART" id="SM00387">
    <property type="entry name" value="HATPase_c"/>
    <property type="match status" value="1"/>
</dbReference>
<dbReference type="PANTHER" id="PTHR43304">
    <property type="entry name" value="PHYTOCHROME-LIKE PROTEIN CPH1"/>
    <property type="match status" value="1"/>
</dbReference>
<dbReference type="Pfam" id="PF00512">
    <property type="entry name" value="HisKA"/>
    <property type="match status" value="1"/>
</dbReference>
<dbReference type="Pfam" id="PF08448">
    <property type="entry name" value="PAS_4"/>
    <property type="match status" value="2"/>
</dbReference>
<dbReference type="CDD" id="cd00075">
    <property type="entry name" value="HATPase"/>
    <property type="match status" value="1"/>
</dbReference>
<dbReference type="PROSITE" id="PS50113">
    <property type="entry name" value="PAC"/>
    <property type="match status" value="2"/>
</dbReference>
<keyword evidence="3" id="KW-0597">Phosphoprotein</keyword>
<name>A0A402BJS8_9CHLR</name>
<evidence type="ECO:0000256" key="5">
    <source>
        <dbReference type="ARBA" id="ARBA00022777"/>
    </source>
</evidence>
<dbReference type="SUPFAM" id="SSF55874">
    <property type="entry name" value="ATPase domain of HSP90 chaperone/DNA topoisomerase II/histidine kinase"/>
    <property type="match status" value="1"/>
</dbReference>
<dbReference type="InterPro" id="IPR013656">
    <property type="entry name" value="PAS_4"/>
</dbReference>
<comment type="catalytic activity">
    <reaction evidence="1">
        <text>ATP + protein L-histidine = ADP + protein N-phospho-L-histidine.</text>
        <dbReference type="EC" id="2.7.13.3"/>
    </reaction>
</comment>
<keyword evidence="6" id="KW-0902">Two-component regulatory system</keyword>
<dbReference type="InterPro" id="IPR003594">
    <property type="entry name" value="HATPase_dom"/>
</dbReference>
<evidence type="ECO:0000259" key="8">
    <source>
        <dbReference type="PROSITE" id="PS50112"/>
    </source>
</evidence>
<feature type="domain" description="PAS" evidence="8">
    <location>
        <begin position="275"/>
        <end position="346"/>
    </location>
</feature>
<evidence type="ECO:0000313" key="10">
    <source>
        <dbReference type="EMBL" id="GCE31607.1"/>
    </source>
</evidence>
<keyword evidence="5 10" id="KW-0418">Kinase</keyword>
<dbReference type="InterPro" id="IPR000014">
    <property type="entry name" value="PAS"/>
</dbReference>
<feature type="domain" description="PAC" evidence="9">
    <location>
        <begin position="96"/>
        <end position="148"/>
    </location>
</feature>
<dbReference type="NCBIfam" id="TIGR00229">
    <property type="entry name" value="sensory_box"/>
    <property type="match status" value="4"/>
</dbReference>
<evidence type="ECO:0000313" key="11">
    <source>
        <dbReference type="Proteomes" id="UP000287171"/>
    </source>
</evidence>
<dbReference type="EMBL" id="BIFT01000002">
    <property type="protein sequence ID" value="GCE31607.1"/>
    <property type="molecule type" value="Genomic_DNA"/>
</dbReference>
<dbReference type="OrthoDB" id="9794845at2"/>
<dbReference type="Gene3D" id="3.30.565.10">
    <property type="entry name" value="Histidine kinase-like ATPase, C-terminal domain"/>
    <property type="match status" value="1"/>
</dbReference>
<dbReference type="AlphaFoldDB" id="A0A402BJS8"/>
<dbReference type="SMART" id="SM00091">
    <property type="entry name" value="PAS"/>
    <property type="match status" value="4"/>
</dbReference>
<comment type="caution">
    <text evidence="10">The sequence shown here is derived from an EMBL/GenBank/DDBJ whole genome shotgun (WGS) entry which is preliminary data.</text>
</comment>
<gene>
    <name evidence="10" type="ORF">KDA_70910</name>
</gene>
<evidence type="ECO:0000256" key="6">
    <source>
        <dbReference type="ARBA" id="ARBA00023012"/>
    </source>
</evidence>
<dbReference type="Gene3D" id="3.30.450.20">
    <property type="entry name" value="PAS domain"/>
    <property type="match status" value="4"/>
</dbReference>
<dbReference type="CDD" id="cd00082">
    <property type="entry name" value="HisKA"/>
    <property type="match status" value="1"/>
</dbReference>
<proteinExistence type="predicted"/>
<dbReference type="FunFam" id="3.30.565.10:FF:000006">
    <property type="entry name" value="Sensor histidine kinase WalK"/>
    <property type="match status" value="1"/>
</dbReference>
<dbReference type="GO" id="GO:0000155">
    <property type="term" value="F:phosphorelay sensor kinase activity"/>
    <property type="evidence" value="ECO:0007669"/>
    <property type="project" value="InterPro"/>
</dbReference>
<feature type="domain" description="Histidine kinase" evidence="7">
    <location>
        <begin position="529"/>
        <end position="763"/>
    </location>
</feature>
<protein>
    <recommendedName>
        <fullName evidence="2">histidine kinase</fullName>
        <ecNumber evidence="2">2.7.13.3</ecNumber>
    </recommendedName>
</protein>
<feature type="domain" description="PAC" evidence="9">
    <location>
        <begin position="218"/>
        <end position="274"/>
    </location>
</feature>
<evidence type="ECO:0000256" key="2">
    <source>
        <dbReference type="ARBA" id="ARBA00012438"/>
    </source>
</evidence>
<dbReference type="Pfam" id="PF02518">
    <property type="entry name" value="HATPase_c"/>
    <property type="match status" value="1"/>
</dbReference>
<dbReference type="PROSITE" id="PS50112">
    <property type="entry name" value="PAS"/>
    <property type="match status" value="3"/>
</dbReference>
<dbReference type="Pfam" id="PF13426">
    <property type="entry name" value="PAS_9"/>
    <property type="match status" value="2"/>
</dbReference>
<dbReference type="CDD" id="cd00130">
    <property type="entry name" value="PAS"/>
    <property type="match status" value="4"/>
</dbReference>
<evidence type="ECO:0000256" key="1">
    <source>
        <dbReference type="ARBA" id="ARBA00000085"/>
    </source>
</evidence>
<keyword evidence="4" id="KW-0808">Transferase</keyword>
<dbReference type="InterPro" id="IPR036097">
    <property type="entry name" value="HisK_dim/P_sf"/>
</dbReference>
<evidence type="ECO:0000259" key="9">
    <source>
        <dbReference type="PROSITE" id="PS50113"/>
    </source>
</evidence>
<dbReference type="InterPro" id="IPR004358">
    <property type="entry name" value="Sig_transdc_His_kin-like_C"/>
</dbReference>
<dbReference type="InterPro" id="IPR005467">
    <property type="entry name" value="His_kinase_dom"/>
</dbReference>
<dbReference type="SMART" id="SM00086">
    <property type="entry name" value="PAC"/>
    <property type="match status" value="3"/>
</dbReference>
<dbReference type="InterPro" id="IPR036890">
    <property type="entry name" value="HATPase_C_sf"/>
</dbReference>
<dbReference type="InterPro" id="IPR000700">
    <property type="entry name" value="PAS-assoc_C"/>
</dbReference>
<evidence type="ECO:0000256" key="3">
    <source>
        <dbReference type="ARBA" id="ARBA00022553"/>
    </source>
</evidence>
<evidence type="ECO:0000256" key="4">
    <source>
        <dbReference type="ARBA" id="ARBA00022679"/>
    </source>
</evidence>
<feature type="domain" description="PAS" evidence="8">
    <location>
        <begin position="22"/>
        <end position="92"/>
    </location>
</feature>
<organism evidence="10 11">
    <name type="scientific">Dictyobacter alpinus</name>
    <dbReference type="NCBI Taxonomy" id="2014873"/>
    <lineage>
        <taxon>Bacteria</taxon>
        <taxon>Bacillati</taxon>
        <taxon>Chloroflexota</taxon>
        <taxon>Ktedonobacteria</taxon>
        <taxon>Ktedonobacterales</taxon>
        <taxon>Dictyobacteraceae</taxon>
        <taxon>Dictyobacter</taxon>
    </lineage>
</organism>
<reference evidence="11" key="1">
    <citation type="submission" date="2018-12" db="EMBL/GenBank/DDBJ databases">
        <title>Tengunoibacter tsumagoiensis gen. nov., sp. nov., Dictyobacter kobayashii sp. nov., D. alpinus sp. nov., and D. joshuensis sp. nov. and description of Dictyobacteraceae fam. nov. within the order Ktedonobacterales isolated from Tengu-no-mugimeshi.</title>
        <authorList>
            <person name="Wang C.M."/>
            <person name="Zheng Y."/>
            <person name="Sakai Y."/>
            <person name="Toyoda A."/>
            <person name="Minakuchi Y."/>
            <person name="Abe K."/>
            <person name="Yokota A."/>
            <person name="Yabe S."/>
        </authorList>
    </citation>
    <scope>NUCLEOTIDE SEQUENCE [LARGE SCALE GENOMIC DNA]</scope>
    <source>
        <strain evidence="11">Uno16</strain>
    </source>
</reference>
<dbReference type="InterPro" id="IPR052162">
    <property type="entry name" value="Sensor_kinase/Photoreceptor"/>
</dbReference>
<dbReference type="Gene3D" id="1.10.287.130">
    <property type="match status" value="1"/>
</dbReference>
<dbReference type="SMART" id="SM00388">
    <property type="entry name" value="HisKA"/>
    <property type="match status" value="1"/>
</dbReference>
<dbReference type="InterPro" id="IPR001610">
    <property type="entry name" value="PAC"/>
</dbReference>
<dbReference type="EC" id="2.7.13.3" evidence="2"/>
<dbReference type="SUPFAM" id="SSF47384">
    <property type="entry name" value="Homodimeric domain of signal transducing histidine kinase"/>
    <property type="match status" value="1"/>
</dbReference>